<evidence type="ECO:0000313" key="1">
    <source>
        <dbReference type="EMBL" id="EZH71528.1"/>
    </source>
</evidence>
<comment type="caution">
    <text evidence="1">The sequence shown here is derived from an EMBL/GenBank/DDBJ whole genome shotgun (WGS) entry which is preliminary data.</text>
</comment>
<gene>
    <name evidence="1" type="ORF">ATO12_06895</name>
</gene>
<dbReference type="RefSeq" id="WP_034247123.1">
    <property type="nucleotide sequence ID" value="NZ_AQRA01000014.1"/>
</dbReference>
<dbReference type="Proteomes" id="UP000023541">
    <property type="component" value="Unassembled WGS sequence"/>
</dbReference>
<dbReference type="STRING" id="1317122.ATO12_06895"/>
<accession>A0A023BPE7</accession>
<name>A0A023BPE7_9FLAO</name>
<sequence length="211" mass="25541">MERINNDFYSKLIKKEFPDENFKYYKIYTLDDSIYVFFCYHKLFYPLGHDLFWHVLNRGPILIDDISTPKYKLLTYQEFMSDHFEILKQELDNEFIFLESFDFSDKTYEFVVDVIKERRYIDISDVKPIAVFNNLDESKIRFNSPNFNKELPRTSDDELTLYLYDELSLECYLKLAKDVGLRYQIEKKDFIILRIDRHLEDVNPDNCLSSS</sequence>
<evidence type="ECO:0000313" key="2">
    <source>
        <dbReference type="Proteomes" id="UP000023541"/>
    </source>
</evidence>
<dbReference type="EMBL" id="AQRA01000014">
    <property type="protein sequence ID" value="EZH71528.1"/>
    <property type="molecule type" value="Genomic_DNA"/>
</dbReference>
<reference evidence="1 2" key="1">
    <citation type="submission" date="2014-04" db="EMBL/GenBank/DDBJ databases">
        <title>Aquimarina sp. 22II-S11-z7 Genome Sequencing.</title>
        <authorList>
            <person name="Lai Q."/>
        </authorList>
    </citation>
    <scope>NUCLEOTIDE SEQUENCE [LARGE SCALE GENOMIC DNA]</scope>
    <source>
        <strain evidence="1 2">22II-S11-z7</strain>
    </source>
</reference>
<proteinExistence type="predicted"/>
<keyword evidence="2" id="KW-1185">Reference proteome</keyword>
<dbReference type="AlphaFoldDB" id="A0A023BPE7"/>
<protein>
    <submittedName>
        <fullName evidence="1">Uncharacterized protein</fullName>
    </submittedName>
</protein>
<organism evidence="1 2">
    <name type="scientific">Aquimarina atlantica</name>
    <dbReference type="NCBI Taxonomy" id="1317122"/>
    <lineage>
        <taxon>Bacteria</taxon>
        <taxon>Pseudomonadati</taxon>
        <taxon>Bacteroidota</taxon>
        <taxon>Flavobacteriia</taxon>
        <taxon>Flavobacteriales</taxon>
        <taxon>Flavobacteriaceae</taxon>
        <taxon>Aquimarina</taxon>
    </lineage>
</organism>